<gene>
    <name evidence="5" type="ORF">BN3087_820026</name>
</gene>
<keyword evidence="4 5" id="KW-0012">Acyltransferase</keyword>
<proteinExistence type="inferred from homology"/>
<dbReference type="InterPro" id="IPR011004">
    <property type="entry name" value="Trimer_LpxA-like_sf"/>
</dbReference>
<evidence type="ECO:0000256" key="3">
    <source>
        <dbReference type="ARBA" id="ARBA00022737"/>
    </source>
</evidence>
<keyword evidence="2 5" id="KW-0808">Transferase</keyword>
<dbReference type="PROSITE" id="PS00101">
    <property type="entry name" value="HEXAPEP_TRANSFERASES"/>
    <property type="match status" value="1"/>
</dbReference>
<dbReference type="EC" id="2.3.1.30" evidence="5"/>
<name>A0A0S4XR77_9BACT</name>
<organism evidence="5">
    <name type="scientific">Sulfurovum sp. enrichment culture clone C5</name>
    <dbReference type="NCBI Taxonomy" id="497650"/>
    <lineage>
        <taxon>Bacteria</taxon>
        <taxon>Pseudomonadati</taxon>
        <taxon>Campylobacterota</taxon>
        <taxon>Epsilonproteobacteria</taxon>
        <taxon>Campylobacterales</taxon>
        <taxon>Sulfurovaceae</taxon>
        <taxon>Sulfurovum</taxon>
        <taxon>environmental samples</taxon>
    </lineage>
</organism>
<dbReference type="GO" id="GO:0009001">
    <property type="term" value="F:serine O-acetyltransferase activity"/>
    <property type="evidence" value="ECO:0007669"/>
    <property type="project" value="UniProtKB-EC"/>
</dbReference>
<accession>A0A0S4XR77</accession>
<protein>
    <submittedName>
        <fullName evidence="5">Serine acetyltransferase</fullName>
        <ecNumber evidence="5">2.3.1.30</ecNumber>
    </submittedName>
</protein>
<dbReference type="InterPro" id="IPR001451">
    <property type="entry name" value="Hexapep"/>
</dbReference>
<evidence type="ECO:0000256" key="2">
    <source>
        <dbReference type="ARBA" id="ARBA00022679"/>
    </source>
</evidence>
<dbReference type="InterPro" id="IPR045304">
    <property type="entry name" value="LbH_SAT"/>
</dbReference>
<sequence>MLGRILIMPFGSIWKVKELCNRNMFFTKLVRIIYQIYQYENNSSIAWNSVFEGEPCFPHGMKGIFVSGGAKIGRNCVIFQQVTIGSVVMPSDNKVGYPTIGDNCYIGAGAKIIGNVNIGNNVRIGANAVVYKNVPNNSVVISGEQKITEKTDLLDNAFYSFQEKWVYFDDGKWITVEDKDKLRLLQCE</sequence>
<dbReference type="Pfam" id="PF00132">
    <property type="entry name" value="Hexapep"/>
    <property type="match status" value="1"/>
</dbReference>
<evidence type="ECO:0000256" key="4">
    <source>
        <dbReference type="ARBA" id="ARBA00023315"/>
    </source>
</evidence>
<dbReference type="InterPro" id="IPR018357">
    <property type="entry name" value="Hexapep_transf_CS"/>
</dbReference>
<evidence type="ECO:0000256" key="1">
    <source>
        <dbReference type="ARBA" id="ARBA00007274"/>
    </source>
</evidence>
<reference evidence="5" key="1">
    <citation type="submission" date="2015-11" db="EMBL/GenBank/DDBJ databases">
        <authorList>
            <person name="Zhang Y."/>
            <person name="Guo Z."/>
        </authorList>
    </citation>
    <scope>NUCLEOTIDE SEQUENCE</scope>
    <source>
        <strain evidence="5">BN30871</strain>
    </source>
</reference>
<dbReference type="AlphaFoldDB" id="A0A0S4XR77"/>
<dbReference type="CDD" id="cd03354">
    <property type="entry name" value="LbH_SAT"/>
    <property type="match status" value="1"/>
</dbReference>
<keyword evidence="3" id="KW-0677">Repeat</keyword>
<dbReference type="PANTHER" id="PTHR42811">
    <property type="entry name" value="SERINE ACETYLTRANSFERASE"/>
    <property type="match status" value="1"/>
</dbReference>
<comment type="similarity">
    <text evidence="1">Belongs to the transferase hexapeptide repeat family.</text>
</comment>
<dbReference type="Gene3D" id="2.160.10.10">
    <property type="entry name" value="Hexapeptide repeat proteins"/>
    <property type="match status" value="1"/>
</dbReference>
<dbReference type="SUPFAM" id="SSF51161">
    <property type="entry name" value="Trimeric LpxA-like enzymes"/>
    <property type="match status" value="1"/>
</dbReference>
<evidence type="ECO:0000313" key="5">
    <source>
        <dbReference type="EMBL" id="CUV66437.1"/>
    </source>
</evidence>
<dbReference type="EMBL" id="FAXN01000087">
    <property type="protein sequence ID" value="CUV66437.1"/>
    <property type="molecule type" value="Genomic_DNA"/>
</dbReference>